<feature type="compositionally biased region" description="Acidic residues" evidence="2">
    <location>
        <begin position="1"/>
        <end position="19"/>
    </location>
</feature>
<dbReference type="AlphaFoldDB" id="A0AAE0FTT9"/>
<reference evidence="4 5" key="1">
    <citation type="journal article" date="2015" name="Genome Biol. Evol.">
        <title>Comparative Genomics of a Bacterivorous Green Alga Reveals Evolutionary Causalities and Consequences of Phago-Mixotrophic Mode of Nutrition.</title>
        <authorList>
            <person name="Burns J.A."/>
            <person name="Paasch A."/>
            <person name="Narechania A."/>
            <person name="Kim E."/>
        </authorList>
    </citation>
    <scope>NUCLEOTIDE SEQUENCE [LARGE SCALE GENOMIC DNA]</scope>
    <source>
        <strain evidence="4">PLY_AMNH</strain>
    </source>
</reference>
<evidence type="ECO:0000256" key="1">
    <source>
        <dbReference type="ARBA" id="ARBA00022737"/>
    </source>
</evidence>
<dbReference type="InterPro" id="IPR009091">
    <property type="entry name" value="RCC1/BLIP-II"/>
</dbReference>
<dbReference type="EMBL" id="LGRX02013866">
    <property type="protein sequence ID" value="KAK3265507.1"/>
    <property type="molecule type" value="Genomic_DNA"/>
</dbReference>
<evidence type="ECO:0000313" key="5">
    <source>
        <dbReference type="Proteomes" id="UP001190700"/>
    </source>
</evidence>
<keyword evidence="1" id="KW-0677">Repeat</keyword>
<accession>A0AAE0FTT9</accession>
<evidence type="ECO:0000313" key="3">
    <source>
        <dbReference type="EMBL" id="KAK3265507.1"/>
    </source>
</evidence>
<feature type="compositionally biased region" description="Acidic residues" evidence="2">
    <location>
        <begin position="32"/>
        <end position="42"/>
    </location>
</feature>
<sequence length="183" mass="20089">YKDAAEVDSSDDENEEVPADPEGKTSGPDKAQEEEVEEDDEDTPRAVDEITEEMRAKEQERLRKLELIQQEKLVATGEDNGDRVYPKIVNGPWRLRQGSKTAHVAAGGYHTTIVTESGDVFSAGVGRNGRLGLGNLLPAITPQHVRALDHVRIPAYVLSENVRSFGQDRLTPDQKSGLSVAQD</sequence>
<name>A0AAE0FTT9_9CHLO</name>
<feature type="region of interest" description="Disordered" evidence="2">
    <location>
        <begin position="1"/>
        <end position="49"/>
    </location>
</feature>
<dbReference type="InterPro" id="IPR051210">
    <property type="entry name" value="Ub_ligase/GEF_domain"/>
</dbReference>
<dbReference type="Pfam" id="PF13540">
    <property type="entry name" value="RCC1_2"/>
    <property type="match status" value="1"/>
</dbReference>
<organism evidence="4 5">
    <name type="scientific">Cymbomonas tetramitiformis</name>
    <dbReference type="NCBI Taxonomy" id="36881"/>
    <lineage>
        <taxon>Eukaryota</taxon>
        <taxon>Viridiplantae</taxon>
        <taxon>Chlorophyta</taxon>
        <taxon>Pyramimonadophyceae</taxon>
        <taxon>Pyramimonadales</taxon>
        <taxon>Pyramimonadaceae</taxon>
        <taxon>Cymbomonas</taxon>
    </lineage>
</organism>
<proteinExistence type="predicted"/>
<dbReference type="PANTHER" id="PTHR22870:SF408">
    <property type="entry name" value="OS09G0560450 PROTEIN"/>
    <property type="match status" value="1"/>
</dbReference>
<dbReference type="PANTHER" id="PTHR22870">
    <property type="entry name" value="REGULATOR OF CHROMOSOME CONDENSATION"/>
    <property type="match status" value="1"/>
</dbReference>
<dbReference type="EMBL" id="LGRX02013865">
    <property type="protein sequence ID" value="KAK3265508.1"/>
    <property type="molecule type" value="Genomic_DNA"/>
</dbReference>
<dbReference type="Proteomes" id="UP001190700">
    <property type="component" value="Unassembled WGS sequence"/>
</dbReference>
<evidence type="ECO:0000313" key="4">
    <source>
        <dbReference type="EMBL" id="KAK3265508.1"/>
    </source>
</evidence>
<dbReference type="Gene3D" id="2.130.10.30">
    <property type="entry name" value="Regulator of chromosome condensation 1/beta-lactamase-inhibitor protein II"/>
    <property type="match status" value="1"/>
</dbReference>
<evidence type="ECO:0000256" key="2">
    <source>
        <dbReference type="SAM" id="MobiDB-lite"/>
    </source>
</evidence>
<gene>
    <name evidence="4" type="ORF">CYMTET_25812</name>
    <name evidence="3" type="ORF">CYMTET_25814</name>
</gene>
<reference evidence="4" key="2">
    <citation type="submission" date="2023-06" db="EMBL/GenBank/DDBJ databases">
        <title>Long-read-based genome assembly of the green algal bacterivore Cymbomonas tetramitiformis.</title>
        <authorList>
            <person name="Gyaltshen Y."/>
            <person name="Rozenberg A."/>
            <person name="Paasch A."/>
            <person name="Burns J.A."/>
            <person name="Warring S."/>
            <person name="Larson R."/>
            <person name="Maurer-Alcala X."/>
            <person name="Dacks J."/>
            <person name="Kim E."/>
        </authorList>
    </citation>
    <scope>NUCLEOTIDE SEQUENCE</scope>
    <source>
        <strain evidence="4">PLY_AMNH</strain>
    </source>
</reference>
<comment type="caution">
    <text evidence="4">The sequence shown here is derived from an EMBL/GenBank/DDBJ whole genome shotgun (WGS) entry which is preliminary data.</text>
</comment>
<dbReference type="SUPFAM" id="SSF50985">
    <property type="entry name" value="RCC1/BLIP-II"/>
    <property type="match status" value="1"/>
</dbReference>
<keyword evidence="5" id="KW-1185">Reference proteome</keyword>
<protein>
    <submittedName>
        <fullName evidence="4">Uncharacterized protein</fullName>
    </submittedName>
</protein>
<feature type="non-terminal residue" evidence="4">
    <location>
        <position position="1"/>
    </location>
</feature>